<evidence type="ECO:0000313" key="1">
    <source>
        <dbReference type="EMBL" id="KKP66891.1"/>
    </source>
</evidence>
<dbReference type="InterPro" id="IPR050114">
    <property type="entry name" value="UPF0173_UPF0282_UlaG_hydrolase"/>
</dbReference>
<dbReference type="Pfam" id="PF13483">
    <property type="entry name" value="Lactamase_B_3"/>
    <property type="match status" value="1"/>
</dbReference>
<evidence type="ECO:0000313" key="2">
    <source>
        <dbReference type="Proteomes" id="UP000034952"/>
    </source>
</evidence>
<dbReference type="EMBL" id="LBPY01000002">
    <property type="protein sequence ID" value="KKP66891.1"/>
    <property type="molecule type" value="Genomic_DNA"/>
</dbReference>
<comment type="caution">
    <text evidence="1">The sequence shown here is derived from an EMBL/GenBank/DDBJ whole genome shotgun (WGS) entry which is preliminary data.</text>
</comment>
<organism evidence="1 2">
    <name type="scientific">Candidatus Nomurabacteria bacterium GW2011_GWE1_35_16</name>
    <dbReference type="NCBI Taxonomy" id="1618761"/>
    <lineage>
        <taxon>Bacteria</taxon>
        <taxon>Candidatus Nomuraibacteriota</taxon>
    </lineage>
</organism>
<dbReference type="SUPFAM" id="SSF56281">
    <property type="entry name" value="Metallo-hydrolase/oxidoreductase"/>
    <property type="match status" value="1"/>
</dbReference>
<dbReference type="InterPro" id="IPR036866">
    <property type="entry name" value="RibonucZ/Hydroxyglut_hydro"/>
</dbReference>
<proteinExistence type="predicted"/>
<name>A0A0G0BT04_9BACT</name>
<dbReference type="Proteomes" id="UP000034952">
    <property type="component" value="Unassembled WGS sequence"/>
</dbReference>
<reference evidence="1 2" key="1">
    <citation type="journal article" date="2015" name="Nature">
        <title>rRNA introns, odd ribosomes, and small enigmatic genomes across a large radiation of phyla.</title>
        <authorList>
            <person name="Brown C.T."/>
            <person name="Hug L.A."/>
            <person name="Thomas B.C."/>
            <person name="Sharon I."/>
            <person name="Castelle C.J."/>
            <person name="Singh A."/>
            <person name="Wilkins M.J."/>
            <person name="Williams K.H."/>
            <person name="Banfield J.F."/>
        </authorList>
    </citation>
    <scope>NUCLEOTIDE SEQUENCE [LARGE SCALE GENOMIC DNA]</scope>
</reference>
<dbReference type="Gene3D" id="3.60.15.10">
    <property type="entry name" value="Ribonuclease Z/Hydroxyacylglutathione hydrolase-like"/>
    <property type="match status" value="1"/>
</dbReference>
<evidence type="ECO:0008006" key="3">
    <source>
        <dbReference type="Google" id="ProtNLM"/>
    </source>
</evidence>
<gene>
    <name evidence="1" type="ORF">UR64_C0002G0107</name>
</gene>
<dbReference type="AlphaFoldDB" id="A0A0G0BT04"/>
<dbReference type="CDD" id="cd06262">
    <property type="entry name" value="metallo-hydrolase-like_MBL-fold"/>
    <property type="match status" value="1"/>
</dbReference>
<dbReference type="PANTHER" id="PTHR43546:SF3">
    <property type="entry name" value="UPF0173 METAL-DEPENDENT HYDROLASE MJ1163"/>
    <property type="match status" value="1"/>
</dbReference>
<accession>A0A0G0BT04</accession>
<protein>
    <recommendedName>
        <fullName evidence="3">Zn-dependent hydrolase of beta-lactamase fold protein</fullName>
    </recommendedName>
</protein>
<sequence>MKIKKIGHCCFVVEPKEGVRIMTDPGAYSILQIVEKNINAILITHEHQDHLHIDSLKDILKNNLEAIVITNTAVGNILEEENIPYIKVEEGERYEINGVIISGFGNTHAQIYEDFGRVQNTGYMIDRLCYAGDSFSYPDVDVEILALPVAGPWMKLSEAIEYAKHIRPRICFPVHDAILQDFATFAWRIPETILKEDNILFRKLEIGKEEEI</sequence>
<dbReference type="PANTHER" id="PTHR43546">
    <property type="entry name" value="UPF0173 METAL-DEPENDENT HYDROLASE MJ1163-RELATED"/>
    <property type="match status" value="1"/>
</dbReference>